<dbReference type="EMBL" id="CP059732">
    <property type="protein sequence ID" value="QMW05380.1"/>
    <property type="molecule type" value="Genomic_DNA"/>
</dbReference>
<keyword evidence="2" id="KW-1185">Reference proteome</keyword>
<evidence type="ECO:0000313" key="2">
    <source>
        <dbReference type="Proteomes" id="UP000515369"/>
    </source>
</evidence>
<dbReference type="AlphaFoldDB" id="A0A7G5H2N8"/>
<protein>
    <submittedName>
        <fullName evidence="1">Uncharacterized protein</fullName>
    </submittedName>
</protein>
<gene>
    <name evidence="1" type="ORF">H3H32_11050</name>
</gene>
<evidence type="ECO:0000313" key="1">
    <source>
        <dbReference type="EMBL" id="QMW05380.1"/>
    </source>
</evidence>
<dbReference type="RefSeq" id="WP_182462726.1">
    <property type="nucleotide sequence ID" value="NZ_CP059732.1"/>
</dbReference>
<name>A0A7G5H2N8_9BACT</name>
<dbReference type="Proteomes" id="UP000515369">
    <property type="component" value="Chromosome"/>
</dbReference>
<accession>A0A7G5H2N8</accession>
<proteinExistence type="predicted"/>
<reference evidence="1 2" key="1">
    <citation type="submission" date="2020-07" db="EMBL/GenBank/DDBJ databases">
        <title>Spirosoma foliorum sp. nov., isolated from the leaves on the Nejang mountain Korea, Republic of.</title>
        <authorList>
            <person name="Ho H."/>
            <person name="Lee Y.-J."/>
            <person name="Nurcahyanto D.-A."/>
            <person name="Kim S.-G."/>
        </authorList>
    </citation>
    <scope>NUCLEOTIDE SEQUENCE [LARGE SCALE GENOMIC DNA]</scope>
    <source>
        <strain evidence="1 2">PL0136</strain>
    </source>
</reference>
<sequence>MNTHLITTKILVAPRKGNFTKGETLTLYDSQGQQHSVVFFGKDGAGRSFVKKNGSIQSVYTYQLRR</sequence>
<dbReference type="KEGG" id="sfol:H3H32_11050"/>
<organism evidence="1 2">
    <name type="scientific">Spirosoma foliorum</name>
    <dbReference type="NCBI Taxonomy" id="2710596"/>
    <lineage>
        <taxon>Bacteria</taxon>
        <taxon>Pseudomonadati</taxon>
        <taxon>Bacteroidota</taxon>
        <taxon>Cytophagia</taxon>
        <taxon>Cytophagales</taxon>
        <taxon>Cytophagaceae</taxon>
        <taxon>Spirosoma</taxon>
    </lineage>
</organism>